<dbReference type="InterPro" id="IPR011006">
    <property type="entry name" value="CheY-like_superfamily"/>
</dbReference>
<evidence type="ECO:0000256" key="2">
    <source>
        <dbReference type="ARBA" id="ARBA00022553"/>
    </source>
</evidence>
<dbReference type="SMART" id="SM00448">
    <property type="entry name" value="REC"/>
    <property type="match status" value="1"/>
</dbReference>
<dbReference type="PANTHER" id="PTHR45339:SF1">
    <property type="entry name" value="HYBRID SIGNAL TRANSDUCTION HISTIDINE KINASE J"/>
    <property type="match status" value="1"/>
</dbReference>
<evidence type="ECO:0000259" key="6">
    <source>
        <dbReference type="PROSITE" id="PS50110"/>
    </source>
</evidence>
<keyword evidence="2 5" id="KW-0597">Phosphoprotein</keyword>
<dbReference type="KEGG" id="dku:Desku_2035"/>
<dbReference type="Pfam" id="PF00072">
    <property type="entry name" value="Response_reg"/>
    <property type="match status" value="1"/>
</dbReference>
<evidence type="ECO:0000256" key="1">
    <source>
        <dbReference type="ARBA" id="ARBA00018672"/>
    </source>
</evidence>
<sequence>MRILIVEDNEINRILLRDILALLGAEIFEAAGGEEGIALSRAIKPDLIFMDLQLPKMDGFTATRAIKADPETKDIPVVAVSSYAFAGEKRRFFEAGGNGYLTKPLDVEEVFQVVKHFQGGAKNGRTKGENPGC</sequence>
<proteinExistence type="predicted"/>
<name>A0AAU8PDT9_DESK7</name>
<keyword evidence="8" id="KW-1185">Reference proteome</keyword>
<organism evidence="7 8">
    <name type="scientific">Desulfofundulus kuznetsovii (strain DSM 6115 / VKM B-1805 / 17)</name>
    <name type="common">Desulfotomaculum kuznetsovii</name>
    <dbReference type="NCBI Taxonomy" id="760568"/>
    <lineage>
        <taxon>Bacteria</taxon>
        <taxon>Bacillati</taxon>
        <taxon>Bacillota</taxon>
        <taxon>Clostridia</taxon>
        <taxon>Eubacteriales</taxon>
        <taxon>Peptococcaceae</taxon>
        <taxon>Desulfofundulus</taxon>
    </lineage>
</organism>
<dbReference type="Proteomes" id="UP000009229">
    <property type="component" value="Chromosome"/>
</dbReference>
<gene>
    <name evidence="7" type="ordered locus">Desku_2035</name>
</gene>
<reference evidence="8" key="1">
    <citation type="submission" date="2011-05" db="EMBL/GenBank/DDBJ databases">
        <title>Complete sequence of Desulfotomaculum kuznetsovii DSM 6115.</title>
        <authorList>
            <person name="Lucas S."/>
            <person name="Han J."/>
            <person name="Lapidus A."/>
            <person name="Cheng J.-F."/>
            <person name="Goodwin L."/>
            <person name="Pitluck S."/>
            <person name="Peters L."/>
            <person name="Mikhailova N."/>
            <person name="Lu M."/>
            <person name="Saunders E."/>
            <person name="Han C."/>
            <person name="Tapia R."/>
            <person name="Land M."/>
            <person name="Hauser L."/>
            <person name="Kyrpides N."/>
            <person name="Ivanova N."/>
            <person name="Pagani I."/>
            <person name="Nazina T."/>
            <person name="Ivanova A."/>
            <person name="Parshina S."/>
            <person name="Kuever J."/>
            <person name="Muyzer G."/>
            <person name="Plugge C."/>
            <person name="Stams A."/>
            <person name="Woyke T."/>
        </authorList>
    </citation>
    <scope>NUCLEOTIDE SEQUENCE [LARGE SCALE GENOMIC DNA]</scope>
    <source>
        <strain evidence="8">DSM 6115 / VKM B-1805 / 17</strain>
    </source>
</reference>
<feature type="modified residue" description="4-aspartylphosphate" evidence="5">
    <location>
        <position position="51"/>
    </location>
</feature>
<keyword evidence="3" id="KW-0902">Two-component regulatory system</keyword>
<dbReference type="InterPro" id="IPR001789">
    <property type="entry name" value="Sig_transdc_resp-reg_receiver"/>
</dbReference>
<dbReference type="RefSeq" id="WP_013823105.1">
    <property type="nucleotide sequence ID" value="NC_015573.1"/>
</dbReference>
<dbReference type="Gene3D" id="3.40.50.2300">
    <property type="match status" value="1"/>
</dbReference>
<accession>A0AAU8PDT9</accession>
<evidence type="ECO:0000256" key="3">
    <source>
        <dbReference type="ARBA" id="ARBA00023012"/>
    </source>
</evidence>
<dbReference type="AlphaFoldDB" id="A0AAU8PDT9"/>
<evidence type="ECO:0000313" key="8">
    <source>
        <dbReference type="Proteomes" id="UP000009229"/>
    </source>
</evidence>
<protein>
    <recommendedName>
        <fullName evidence="1">Stage 0 sporulation protein A homolog</fullName>
    </recommendedName>
</protein>
<feature type="domain" description="Response regulatory" evidence="6">
    <location>
        <begin position="2"/>
        <end position="118"/>
    </location>
</feature>
<dbReference type="PANTHER" id="PTHR45339">
    <property type="entry name" value="HYBRID SIGNAL TRANSDUCTION HISTIDINE KINASE J"/>
    <property type="match status" value="1"/>
</dbReference>
<dbReference type="PROSITE" id="PS50110">
    <property type="entry name" value="RESPONSE_REGULATORY"/>
    <property type="match status" value="1"/>
</dbReference>
<dbReference type="SUPFAM" id="SSF52172">
    <property type="entry name" value="CheY-like"/>
    <property type="match status" value="1"/>
</dbReference>
<dbReference type="EMBL" id="CP002770">
    <property type="protein sequence ID" value="AEG15591.1"/>
    <property type="molecule type" value="Genomic_DNA"/>
</dbReference>
<comment type="function">
    <text evidence="4">May play the central regulatory role in sporulation. It may be an element of the effector pathway responsible for the activation of sporulation genes in response to nutritional stress. Spo0A may act in concert with spo0H (a sigma factor) to control the expression of some genes that are critical to the sporulation process.</text>
</comment>
<evidence type="ECO:0000256" key="4">
    <source>
        <dbReference type="ARBA" id="ARBA00024867"/>
    </source>
</evidence>
<evidence type="ECO:0000313" key="7">
    <source>
        <dbReference type="EMBL" id="AEG15591.1"/>
    </source>
</evidence>
<dbReference type="GO" id="GO:0000160">
    <property type="term" value="P:phosphorelay signal transduction system"/>
    <property type="evidence" value="ECO:0007669"/>
    <property type="project" value="UniProtKB-KW"/>
</dbReference>
<evidence type="ECO:0000256" key="5">
    <source>
        <dbReference type="PROSITE-ProRule" id="PRU00169"/>
    </source>
</evidence>